<protein>
    <recommendedName>
        <fullName evidence="4">Protein ROT1</fullName>
    </recommendedName>
    <alternativeName>
        <fullName evidence="3">Protein rot1</fullName>
    </alternativeName>
</protein>
<evidence type="ECO:0000313" key="14">
    <source>
        <dbReference type="Proteomes" id="UP001201163"/>
    </source>
</evidence>
<keyword evidence="7" id="KW-0256">Endoplasmic reticulum</keyword>
<feature type="transmembrane region" description="Helical" evidence="11">
    <location>
        <begin position="208"/>
        <end position="230"/>
    </location>
</feature>
<sequence>MFVSSVALLALATVPALAQFDAAHNATPIGGTWASGSKNVVTGSSFVNPANVSFIYPTTTGISFSFSEDGFYEIARYRMNGNGSSPQCITGVMNWAHGTFTYNNNGSMTMYPFGDGFQQIQAPCSATSNFLENYNDTELYQLWQIFIDPTDGPKLHMYQFDGSPLPPMFLISTTPNMLPTRPLRNVSSPSSTSSFNVSKRSTNDAPPVGRWATASLTAVGGLLVGALLVLA</sequence>
<comment type="caution">
    <text evidence="13">The sequence shown here is derived from an EMBL/GenBank/DDBJ whole genome shotgun (WGS) entry which is preliminary data.</text>
</comment>
<evidence type="ECO:0000256" key="11">
    <source>
        <dbReference type="SAM" id="Phobius"/>
    </source>
</evidence>
<keyword evidence="6 12" id="KW-0732">Signal</keyword>
<dbReference type="GO" id="GO:0051082">
    <property type="term" value="F:unfolded protein binding"/>
    <property type="evidence" value="ECO:0007669"/>
    <property type="project" value="TreeGrafter"/>
</dbReference>
<evidence type="ECO:0000256" key="6">
    <source>
        <dbReference type="ARBA" id="ARBA00022729"/>
    </source>
</evidence>
<feature type="compositionally biased region" description="Low complexity" evidence="10">
    <location>
        <begin position="187"/>
        <end position="198"/>
    </location>
</feature>
<keyword evidence="14" id="KW-1185">Reference proteome</keyword>
<dbReference type="AlphaFoldDB" id="A0AAD4Q315"/>
<dbReference type="InterPro" id="IPR019623">
    <property type="entry name" value="Rot1"/>
</dbReference>
<keyword evidence="9 11" id="KW-0472">Membrane</keyword>
<name>A0AAD4Q315_9AGAM</name>
<evidence type="ECO:0000256" key="2">
    <source>
        <dbReference type="ARBA" id="ARBA00007149"/>
    </source>
</evidence>
<feature type="region of interest" description="Disordered" evidence="10">
    <location>
        <begin position="181"/>
        <end position="204"/>
    </location>
</feature>
<evidence type="ECO:0000256" key="5">
    <source>
        <dbReference type="ARBA" id="ARBA00022692"/>
    </source>
</evidence>
<evidence type="ECO:0000313" key="13">
    <source>
        <dbReference type="EMBL" id="KAH8979891.1"/>
    </source>
</evidence>
<evidence type="ECO:0000256" key="10">
    <source>
        <dbReference type="SAM" id="MobiDB-lite"/>
    </source>
</evidence>
<accession>A0AAD4Q315</accession>
<dbReference type="GO" id="GO:0005789">
    <property type="term" value="C:endoplasmic reticulum membrane"/>
    <property type="evidence" value="ECO:0007669"/>
    <property type="project" value="UniProtKB-SubCell"/>
</dbReference>
<evidence type="ECO:0000256" key="1">
    <source>
        <dbReference type="ARBA" id="ARBA00004115"/>
    </source>
</evidence>
<evidence type="ECO:0000256" key="9">
    <source>
        <dbReference type="ARBA" id="ARBA00023136"/>
    </source>
</evidence>
<dbReference type="GO" id="GO:0006458">
    <property type="term" value="P:'de novo' protein folding"/>
    <property type="evidence" value="ECO:0007669"/>
    <property type="project" value="InterPro"/>
</dbReference>
<organism evidence="13 14">
    <name type="scientific">Lactarius akahatsu</name>
    <dbReference type="NCBI Taxonomy" id="416441"/>
    <lineage>
        <taxon>Eukaryota</taxon>
        <taxon>Fungi</taxon>
        <taxon>Dikarya</taxon>
        <taxon>Basidiomycota</taxon>
        <taxon>Agaricomycotina</taxon>
        <taxon>Agaricomycetes</taxon>
        <taxon>Russulales</taxon>
        <taxon>Russulaceae</taxon>
        <taxon>Lactarius</taxon>
    </lineage>
</organism>
<evidence type="ECO:0000256" key="3">
    <source>
        <dbReference type="ARBA" id="ARBA00016195"/>
    </source>
</evidence>
<dbReference type="PANTHER" id="PTHR28090">
    <property type="entry name" value="PROTEIN ROT1"/>
    <property type="match status" value="1"/>
</dbReference>
<evidence type="ECO:0000256" key="8">
    <source>
        <dbReference type="ARBA" id="ARBA00022989"/>
    </source>
</evidence>
<keyword evidence="8 11" id="KW-1133">Transmembrane helix</keyword>
<comment type="similarity">
    <text evidence="2">Belongs to the ROT1 family.</text>
</comment>
<feature type="signal peptide" evidence="12">
    <location>
        <begin position="1"/>
        <end position="18"/>
    </location>
</feature>
<feature type="chain" id="PRO_5042104577" description="Protein ROT1" evidence="12">
    <location>
        <begin position="19"/>
        <end position="231"/>
    </location>
</feature>
<dbReference type="EMBL" id="JAKELL010000151">
    <property type="protein sequence ID" value="KAH8979891.1"/>
    <property type="molecule type" value="Genomic_DNA"/>
</dbReference>
<dbReference type="PANTHER" id="PTHR28090:SF1">
    <property type="entry name" value="PROTEIN ROT1"/>
    <property type="match status" value="1"/>
</dbReference>
<comment type="subcellular location">
    <subcellularLocation>
        <location evidence="1">Endoplasmic reticulum membrane</location>
        <topology evidence="1">Single-pass type I membrane protein</topology>
    </subcellularLocation>
</comment>
<evidence type="ECO:0000256" key="12">
    <source>
        <dbReference type="SAM" id="SignalP"/>
    </source>
</evidence>
<reference evidence="13" key="1">
    <citation type="submission" date="2022-01" db="EMBL/GenBank/DDBJ databases">
        <title>Comparative genomics reveals a dynamic genome evolution in the ectomycorrhizal milk-cap (Lactarius) mushrooms.</title>
        <authorList>
            <consortium name="DOE Joint Genome Institute"/>
            <person name="Lebreton A."/>
            <person name="Tang N."/>
            <person name="Kuo A."/>
            <person name="LaButti K."/>
            <person name="Drula E."/>
            <person name="Barry K."/>
            <person name="Clum A."/>
            <person name="Lipzen A."/>
            <person name="Mousain D."/>
            <person name="Ng V."/>
            <person name="Wang R."/>
            <person name="Wang X."/>
            <person name="Dai Y."/>
            <person name="Henrissat B."/>
            <person name="Grigoriev I.V."/>
            <person name="Guerin-Laguette A."/>
            <person name="Yu F."/>
            <person name="Martin F.M."/>
        </authorList>
    </citation>
    <scope>NUCLEOTIDE SEQUENCE</scope>
    <source>
        <strain evidence="13">QP</strain>
    </source>
</reference>
<dbReference type="Pfam" id="PF10681">
    <property type="entry name" value="Rot1"/>
    <property type="match status" value="1"/>
</dbReference>
<proteinExistence type="inferred from homology"/>
<dbReference type="Proteomes" id="UP001201163">
    <property type="component" value="Unassembled WGS sequence"/>
</dbReference>
<evidence type="ECO:0000256" key="4">
    <source>
        <dbReference type="ARBA" id="ARBA00017291"/>
    </source>
</evidence>
<gene>
    <name evidence="13" type="ORF">EDB92DRAFT_1806089</name>
</gene>
<evidence type="ECO:0000256" key="7">
    <source>
        <dbReference type="ARBA" id="ARBA00022824"/>
    </source>
</evidence>
<keyword evidence="5 11" id="KW-0812">Transmembrane</keyword>